<keyword evidence="4" id="KW-1185">Reference proteome</keyword>
<dbReference type="InterPro" id="IPR000477">
    <property type="entry name" value="RT_dom"/>
</dbReference>
<evidence type="ECO:0000313" key="3">
    <source>
        <dbReference type="EMBL" id="RUS88200.1"/>
    </source>
</evidence>
<dbReference type="Proteomes" id="UP000271974">
    <property type="component" value="Unassembled WGS sequence"/>
</dbReference>
<dbReference type="OrthoDB" id="6150535at2759"/>
<dbReference type="PANTHER" id="PTHR47027:SF26">
    <property type="entry name" value="REVERSE TRANSCRIPTASE DOMAIN-CONTAINING PROTEIN"/>
    <property type="match status" value="1"/>
</dbReference>
<dbReference type="STRING" id="188477.A0A3S1CBH8"/>
<feature type="compositionally biased region" description="Polar residues" evidence="1">
    <location>
        <begin position="270"/>
        <end position="280"/>
    </location>
</feature>
<dbReference type="PANTHER" id="PTHR47027">
    <property type="entry name" value="REVERSE TRANSCRIPTASE DOMAIN-CONTAINING PROTEIN"/>
    <property type="match status" value="1"/>
</dbReference>
<gene>
    <name evidence="3" type="ORF">EGW08_004032</name>
</gene>
<reference evidence="3 4" key="1">
    <citation type="submission" date="2019-01" db="EMBL/GenBank/DDBJ databases">
        <title>A draft genome assembly of the solar-powered sea slug Elysia chlorotica.</title>
        <authorList>
            <person name="Cai H."/>
            <person name="Li Q."/>
            <person name="Fang X."/>
            <person name="Li J."/>
            <person name="Curtis N.E."/>
            <person name="Altenburger A."/>
            <person name="Shibata T."/>
            <person name="Feng M."/>
            <person name="Maeda T."/>
            <person name="Schwartz J.A."/>
            <person name="Shigenobu S."/>
            <person name="Lundholm N."/>
            <person name="Nishiyama T."/>
            <person name="Yang H."/>
            <person name="Hasebe M."/>
            <person name="Li S."/>
            <person name="Pierce S.K."/>
            <person name="Wang J."/>
        </authorList>
    </citation>
    <scope>NUCLEOTIDE SEQUENCE [LARGE SCALE GENOMIC DNA]</scope>
    <source>
        <strain evidence="3">EC2010</strain>
        <tissue evidence="3">Whole organism of an adult</tissue>
    </source>
</reference>
<protein>
    <recommendedName>
        <fullName evidence="2">Reverse transcriptase domain-containing protein</fullName>
    </recommendedName>
</protein>
<proteinExistence type="predicted"/>
<sequence>MMFSAMLTDAFNVDTPGIDIRYRIDGKLYHPRRLQANTKVHAVKLCDFLFADDCALNARNESDMQHRMNLFSTACVNFGLTISTKKTKVMYQPAPGKPYTESIGSMNGVKLAAVDRFTYLGSTLSRNVHIDDEIDGRIAKASVVFGRLRFSVWDSEAVSQITKIKVFRAVVLSTLLHLVRACCGLRSLPQVNINYALDTLPTQSEVEKAIDQLSSGKAHGADSIPAEVYKHGGPLMREKVTELFQTMWAQGTIPQNFYRPSLQEERKSSVMRQSQRNITSLHCRENPR</sequence>
<evidence type="ECO:0000256" key="1">
    <source>
        <dbReference type="SAM" id="MobiDB-lite"/>
    </source>
</evidence>
<feature type="domain" description="Reverse transcriptase" evidence="2">
    <location>
        <begin position="1"/>
        <end position="124"/>
    </location>
</feature>
<comment type="caution">
    <text evidence="3">The sequence shown here is derived from an EMBL/GenBank/DDBJ whole genome shotgun (WGS) entry which is preliminary data.</text>
</comment>
<evidence type="ECO:0000313" key="4">
    <source>
        <dbReference type="Proteomes" id="UP000271974"/>
    </source>
</evidence>
<name>A0A3S1CBH8_ELYCH</name>
<evidence type="ECO:0000259" key="2">
    <source>
        <dbReference type="PROSITE" id="PS50878"/>
    </source>
</evidence>
<dbReference type="AlphaFoldDB" id="A0A3S1CBH8"/>
<feature type="region of interest" description="Disordered" evidence="1">
    <location>
        <begin position="265"/>
        <end position="288"/>
    </location>
</feature>
<accession>A0A3S1CBH8</accession>
<organism evidence="3 4">
    <name type="scientific">Elysia chlorotica</name>
    <name type="common">Eastern emerald elysia</name>
    <name type="synonym">Sea slug</name>
    <dbReference type="NCBI Taxonomy" id="188477"/>
    <lineage>
        <taxon>Eukaryota</taxon>
        <taxon>Metazoa</taxon>
        <taxon>Spiralia</taxon>
        <taxon>Lophotrochozoa</taxon>
        <taxon>Mollusca</taxon>
        <taxon>Gastropoda</taxon>
        <taxon>Heterobranchia</taxon>
        <taxon>Euthyneura</taxon>
        <taxon>Panpulmonata</taxon>
        <taxon>Sacoglossa</taxon>
        <taxon>Placobranchoidea</taxon>
        <taxon>Plakobranchidae</taxon>
        <taxon>Elysia</taxon>
    </lineage>
</organism>
<dbReference type="PROSITE" id="PS50878">
    <property type="entry name" value="RT_POL"/>
    <property type="match status" value="1"/>
</dbReference>
<dbReference type="EMBL" id="RQTK01000090">
    <property type="protein sequence ID" value="RUS88200.1"/>
    <property type="molecule type" value="Genomic_DNA"/>
</dbReference>